<dbReference type="EMBL" id="JACRSY010000013">
    <property type="protein sequence ID" value="MBC8579766.1"/>
    <property type="molecule type" value="Genomic_DNA"/>
</dbReference>
<evidence type="ECO:0000313" key="7">
    <source>
        <dbReference type="Proteomes" id="UP000655830"/>
    </source>
</evidence>
<keyword evidence="2" id="KW-0805">Transcription regulation</keyword>
<evidence type="ECO:0000256" key="3">
    <source>
        <dbReference type="ARBA" id="ARBA00023125"/>
    </source>
</evidence>
<name>A0A926EHL1_9FIRM</name>
<evidence type="ECO:0000259" key="5">
    <source>
        <dbReference type="PROSITE" id="PS50931"/>
    </source>
</evidence>
<sequence length="312" mass="37031">MNLTYLKYALEVEKTGSITKAAQHLFMGQPNLSKAIKELEESIGITLFERTSKGVLVTQEGKTFLSQAHHIIEQIDRMEAQYRPVTKPKLYFNISVPRASYITYAFTRFVNSLEEGEGLEINFKETNSIEAVRNILECHYQLGIMRYPLEYEKYFMHLIEDKAFEMQKIWEFEDVLLMSKEHPLARKESIVREDLIPYIELIHGDLMVPNVSEELKKKKEKDFVKKHILVYERGSQFDLLRQVPTTYMHVSPVPENLLEHYQLVQRRCEDLVQKNKDVLIYSKHHRLTTIEERFIKELIKVQQEMKHIYKYI</sequence>
<keyword evidence="3" id="KW-0238">DNA-binding</keyword>
<dbReference type="FunFam" id="1.10.10.10:FF:000001">
    <property type="entry name" value="LysR family transcriptional regulator"/>
    <property type="match status" value="1"/>
</dbReference>
<accession>A0A926EHL1</accession>
<keyword evidence="7" id="KW-1185">Reference proteome</keyword>
<evidence type="ECO:0000256" key="1">
    <source>
        <dbReference type="ARBA" id="ARBA00009437"/>
    </source>
</evidence>
<dbReference type="InterPro" id="IPR036390">
    <property type="entry name" value="WH_DNA-bd_sf"/>
</dbReference>
<proteinExistence type="inferred from homology"/>
<dbReference type="AlphaFoldDB" id="A0A926EHL1"/>
<organism evidence="6 7">
    <name type="scientific">Zhenhengia yiwuensis</name>
    <dbReference type="NCBI Taxonomy" id="2763666"/>
    <lineage>
        <taxon>Bacteria</taxon>
        <taxon>Bacillati</taxon>
        <taxon>Bacillota</taxon>
        <taxon>Clostridia</taxon>
        <taxon>Lachnospirales</taxon>
        <taxon>Lachnospiraceae</taxon>
        <taxon>Zhenhengia</taxon>
    </lineage>
</organism>
<dbReference type="Proteomes" id="UP000655830">
    <property type="component" value="Unassembled WGS sequence"/>
</dbReference>
<dbReference type="SUPFAM" id="SSF46785">
    <property type="entry name" value="Winged helix' DNA-binding domain"/>
    <property type="match status" value="1"/>
</dbReference>
<comment type="similarity">
    <text evidence="1">Belongs to the LysR transcriptional regulatory family.</text>
</comment>
<dbReference type="SUPFAM" id="SSF53850">
    <property type="entry name" value="Periplasmic binding protein-like II"/>
    <property type="match status" value="1"/>
</dbReference>
<dbReference type="Pfam" id="PF00126">
    <property type="entry name" value="HTH_1"/>
    <property type="match status" value="1"/>
</dbReference>
<protein>
    <submittedName>
        <fullName evidence="6">LysR family transcriptional regulator</fullName>
    </submittedName>
</protein>
<dbReference type="GO" id="GO:0003677">
    <property type="term" value="F:DNA binding"/>
    <property type="evidence" value="ECO:0007669"/>
    <property type="project" value="UniProtKB-KW"/>
</dbReference>
<dbReference type="GO" id="GO:0003700">
    <property type="term" value="F:DNA-binding transcription factor activity"/>
    <property type="evidence" value="ECO:0007669"/>
    <property type="project" value="InterPro"/>
</dbReference>
<dbReference type="GO" id="GO:0032993">
    <property type="term" value="C:protein-DNA complex"/>
    <property type="evidence" value="ECO:0007669"/>
    <property type="project" value="TreeGrafter"/>
</dbReference>
<dbReference type="PANTHER" id="PTHR30346">
    <property type="entry name" value="TRANSCRIPTIONAL DUAL REGULATOR HCAR-RELATED"/>
    <property type="match status" value="1"/>
</dbReference>
<dbReference type="RefSeq" id="WP_249332715.1">
    <property type="nucleotide sequence ID" value="NZ_JACRSY010000013.1"/>
</dbReference>
<dbReference type="PROSITE" id="PS50931">
    <property type="entry name" value="HTH_LYSR"/>
    <property type="match status" value="1"/>
</dbReference>
<dbReference type="PRINTS" id="PR00039">
    <property type="entry name" value="HTHLYSR"/>
</dbReference>
<dbReference type="PANTHER" id="PTHR30346:SF0">
    <property type="entry name" value="HCA OPERON TRANSCRIPTIONAL ACTIVATOR HCAR"/>
    <property type="match status" value="1"/>
</dbReference>
<feature type="domain" description="HTH lysR-type" evidence="5">
    <location>
        <begin position="1"/>
        <end position="58"/>
    </location>
</feature>
<gene>
    <name evidence="6" type="ORF">H8718_09515</name>
</gene>
<keyword evidence="4" id="KW-0804">Transcription</keyword>
<evidence type="ECO:0000256" key="4">
    <source>
        <dbReference type="ARBA" id="ARBA00023163"/>
    </source>
</evidence>
<dbReference type="InterPro" id="IPR000847">
    <property type="entry name" value="LysR_HTH_N"/>
</dbReference>
<dbReference type="InterPro" id="IPR036388">
    <property type="entry name" value="WH-like_DNA-bd_sf"/>
</dbReference>
<reference evidence="6" key="1">
    <citation type="submission" date="2020-08" db="EMBL/GenBank/DDBJ databases">
        <title>Genome public.</title>
        <authorList>
            <person name="Liu C."/>
            <person name="Sun Q."/>
        </authorList>
    </citation>
    <scope>NUCLEOTIDE SEQUENCE</scope>
    <source>
        <strain evidence="6">NSJ-12</strain>
    </source>
</reference>
<comment type="caution">
    <text evidence="6">The sequence shown here is derived from an EMBL/GenBank/DDBJ whole genome shotgun (WGS) entry which is preliminary data.</text>
</comment>
<dbReference type="Gene3D" id="1.10.10.10">
    <property type="entry name" value="Winged helix-like DNA-binding domain superfamily/Winged helix DNA-binding domain"/>
    <property type="match status" value="1"/>
</dbReference>
<evidence type="ECO:0000256" key="2">
    <source>
        <dbReference type="ARBA" id="ARBA00023015"/>
    </source>
</evidence>
<evidence type="ECO:0000313" key="6">
    <source>
        <dbReference type="EMBL" id="MBC8579766.1"/>
    </source>
</evidence>